<evidence type="ECO:0000313" key="3">
    <source>
        <dbReference type="Proteomes" id="UP001310890"/>
    </source>
</evidence>
<feature type="transmembrane region" description="Helical" evidence="1">
    <location>
        <begin position="6"/>
        <end position="25"/>
    </location>
</feature>
<dbReference type="PANTHER" id="PTHR28029">
    <property type="entry name" value="PROTEIN ILM1"/>
    <property type="match status" value="1"/>
</dbReference>
<comment type="caution">
    <text evidence="2">The sequence shown here is derived from an EMBL/GenBank/DDBJ whole genome shotgun (WGS) entry which is preliminary data.</text>
</comment>
<proteinExistence type="predicted"/>
<keyword evidence="1" id="KW-0812">Transmembrane</keyword>
<gene>
    <name evidence="2" type="ORF">LTR62_008787</name>
</gene>
<keyword evidence="1" id="KW-1133">Transmembrane helix</keyword>
<dbReference type="Pfam" id="PF10311">
    <property type="entry name" value="Ilm1"/>
    <property type="match status" value="1"/>
</dbReference>
<dbReference type="Proteomes" id="UP001310890">
    <property type="component" value="Unassembled WGS sequence"/>
</dbReference>
<dbReference type="EMBL" id="JAVRRL010000096">
    <property type="protein sequence ID" value="KAK5108070.1"/>
    <property type="molecule type" value="Genomic_DNA"/>
</dbReference>
<accession>A0AAN7T9C7</accession>
<reference evidence="2" key="1">
    <citation type="submission" date="2023-08" db="EMBL/GenBank/DDBJ databases">
        <title>Black Yeasts Isolated from many extreme environments.</title>
        <authorList>
            <person name="Coleine C."/>
            <person name="Stajich J.E."/>
            <person name="Selbmann L."/>
        </authorList>
    </citation>
    <scope>NUCLEOTIDE SEQUENCE</scope>
    <source>
        <strain evidence="2">CCFEE 5401</strain>
    </source>
</reference>
<protein>
    <recommendedName>
        <fullName evidence="4">Increased loss of mitochondrial DNA protein 1</fullName>
    </recommendedName>
</protein>
<feature type="transmembrane region" description="Helical" evidence="1">
    <location>
        <begin position="58"/>
        <end position="79"/>
    </location>
</feature>
<dbReference type="PANTHER" id="PTHR28029:SF1">
    <property type="entry name" value="PROTEIN ILM1"/>
    <property type="match status" value="1"/>
</dbReference>
<name>A0AAN7T9C7_9PEZI</name>
<feature type="transmembrane region" description="Helical" evidence="1">
    <location>
        <begin position="85"/>
        <end position="108"/>
    </location>
</feature>
<sequence>MAIISAYTIIRAISIFHITAAYFFLVSPKKIVDQNVVYILGESMKLPHIETMDKASQASALVALLLALLGISDLTAANMNEEVAIQYWLANVPVRMVFLFVVTGYVYLFKPGGLLGPSSITGAGMGEPLQNSLVFAWGFMELAAWFWVGTPQNANWPELTAAQVFTNLRDERRELAKRRQEKLNAEQDSQRL</sequence>
<dbReference type="AlphaFoldDB" id="A0AAN7T9C7"/>
<keyword evidence="1" id="KW-0472">Membrane</keyword>
<dbReference type="InterPro" id="IPR018815">
    <property type="entry name" value="Incr_loss_mito_DNA_1"/>
</dbReference>
<evidence type="ECO:0000313" key="2">
    <source>
        <dbReference type="EMBL" id="KAK5108070.1"/>
    </source>
</evidence>
<evidence type="ECO:0008006" key="4">
    <source>
        <dbReference type="Google" id="ProtNLM"/>
    </source>
</evidence>
<organism evidence="2 3">
    <name type="scientific">Meristemomyces frigidus</name>
    <dbReference type="NCBI Taxonomy" id="1508187"/>
    <lineage>
        <taxon>Eukaryota</taxon>
        <taxon>Fungi</taxon>
        <taxon>Dikarya</taxon>
        <taxon>Ascomycota</taxon>
        <taxon>Pezizomycotina</taxon>
        <taxon>Dothideomycetes</taxon>
        <taxon>Dothideomycetidae</taxon>
        <taxon>Mycosphaerellales</taxon>
        <taxon>Teratosphaeriaceae</taxon>
        <taxon>Meristemomyces</taxon>
    </lineage>
</organism>
<evidence type="ECO:0000256" key="1">
    <source>
        <dbReference type="SAM" id="Phobius"/>
    </source>
</evidence>